<reference evidence="1" key="2">
    <citation type="journal article" date="2022" name="Res Sq">
        <title>Comparative Genomics Reveals Insights into the Divergent Evolution of Astigmatic Mites and Household Pest Adaptations.</title>
        <authorList>
            <person name="Xiong Q."/>
            <person name="Wan A.T.-Y."/>
            <person name="Liu X.-Y."/>
            <person name="Fung C.S.-H."/>
            <person name="Xiao X."/>
            <person name="Malainual N."/>
            <person name="Hou J."/>
            <person name="Wang L."/>
            <person name="Wang M."/>
            <person name="Yang K."/>
            <person name="Cui Y."/>
            <person name="Leung E."/>
            <person name="Nong W."/>
            <person name="Shin S.-K."/>
            <person name="Au S."/>
            <person name="Jeong K.Y."/>
            <person name="Chew F.T."/>
            <person name="Hui J."/>
            <person name="Leung T.F."/>
            <person name="Tungtrongchitr A."/>
            <person name="Zhong N."/>
            <person name="Liu Z."/>
            <person name="Tsui S."/>
        </authorList>
    </citation>
    <scope>NUCLEOTIDE SEQUENCE</scope>
    <source>
        <strain evidence="1">Derf</strain>
        <tissue evidence="1">Whole organism</tissue>
    </source>
</reference>
<gene>
    <name evidence="1" type="ORF">DERF_001979</name>
</gene>
<keyword evidence="2" id="KW-1185">Reference proteome</keyword>
<comment type="caution">
    <text evidence="1">The sequence shown here is derived from an EMBL/GenBank/DDBJ whole genome shotgun (WGS) entry which is preliminary data.</text>
</comment>
<proteinExistence type="predicted"/>
<evidence type="ECO:0000313" key="2">
    <source>
        <dbReference type="Proteomes" id="UP000790347"/>
    </source>
</evidence>
<evidence type="ECO:0000313" key="1">
    <source>
        <dbReference type="EMBL" id="KAH9528004.1"/>
    </source>
</evidence>
<reference evidence="1" key="1">
    <citation type="submission" date="2013-05" db="EMBL/GenBank/DDBJ databases">
        <authorList>
            <person name="Yim A.K.Y."/>
            <person name="Chan T.F."/>
            <person name="Ji K.M."/>
            <person name="Liu X.Y."/>
            <person name="Zhou J.W."/>
            <person name="Li R.Q."/>
            <person name="Yang K.Y."/>
            <person name="Li J."/>
            <person name="Li M."/>
            <person name="Law P.T.W."/>
            <person name="Wu Y.L."/>
            <person name="Cai Z.L."/>
            <person name="Qin H."/>
            <person name="Bao Y."/>
            <person name="Leung R.K.K."/>
            <person name="Ng P.K.S."/>
            <person name="Zou J."/>
            <person name="Zhong X.J."/>
            <person name="Ran P.X."/>
            <person name="Zhong N.S."/>
            <person name="Liu Z.G."/>
            <person name="Tsui S.K.W."/>
        </authorList>
    </citation>
    <scope>NUCLEOTIDE SEQUENCE</scope>
    <source>
        <strain evidence="1">Derf</strain>
        <tissue evidence="1">Whole organism</tissue>
    </source>
</reference>
<dbReference type="EMBL" id="ASGP02000001">
    <property type="protein sequence ID" value="KAH9528004.1"/>
    <property type="molecule type" value="Genomic_DNA"/>
</dbReference>
<accession>A0A922IAM9</accession>
<dbReference type="Proteomes" id="UP000790347">
    <property type="component" value="Unassembled WGS sequence"/>
</dbReference>
<organism evidence="1 2">
    <name type="scientific">Dermatophagoides farinae</name>
    <name type="common">American house dust mite</name>
    <dbReference type="NCBI Taxonomy" id="6954"/>
    <lineage>
        <taxon>Eukaryota</taxon>
        <taxon>Metazoa</taxon>
        <taxon>Ecdysozoa</taxon>
        <taxon>Arthropoda</taxon>
        <taxon>Chelicerata</taxon>
        <taxon>Arachnida</taxon>
        <taxon>Acari</taxon>
        <taxon>Acariformes</taxon>
        <taxon>Sarcoptiformes</taxon>
        <taxon>Astigmata</taxon>
        <taxon>Psoroptidia</taxon>
        <taxon>Analgoidea</taxon>
        <taxon>Pyroglyphidae</taxon>
        <taxon>Dermatophagoidinae</taxon>
        <taxon>Dermatophagoides</taxon>
    </lineage>
</organism>
<sequence>MPRFQPFDLDSYGERCSKCKTKQKKTIEKCGHHNHHCHRSSSYESFTEPKQIDQSIKQSINQSIDINISILIQVQTDRNI</sequence>
<protein>
    <submittedName>
        <fullName evidence="1">Uncharacterized protein</fullName>
    </submittedName>
</protein>
<name>A0A922IAM9_DERFA</name>
<dbReference type="AlphaFoldDB" id="A0A922IAM9"/>